<comment type="caution">
    <text evidence="2">The sequence shown here is derived from an EMBL/GenBank/DDBJ whole genome shotgun (WGS) entry which is preliminary data.</text>
</comment>
<keyword evidence="3" id="KW-1185">Reference proteome</keyword>
<accession>X6MA38</accession>
<gene>
    <name evidence="2" type="ORF">RFI_27033</name>
</gene>
<evidence type="ECO:0000313" key="2">
    <source>
        <dbReference type="EMBL" id="ETO10342.1"/>
    </source>
</evidence>
<feature type="region of interest" description="Disordered" evidence="1">
    <location>
        <begin position="39"/>
        <end position="72"/>
    </location>
</feature>
<proteinExistence type="predicted"/>
<feature type="compositionally biased region" description="Polar residues" evidence="1">
    <location>
        <begin position="51"/>
        <end position="64"/>
    </location>
</feature>
<dbReference type="Proteomes" id="UP000023152">
    <property type="component" value="Unassembled WGS sequence"/>
</dbReference>
<protein>
    <submittedName>
        <fullName evidence="2">Uncharacterized protein</fullName>
    </submittedName>
</protein>
<name>X6MA38_RETFI</name>
<reference evidence="2 3" key="1">
    <citation type="journal article" date="2013" name="Curr. Biol.">
        <title>The Genome of the Foraminiferan Reticulomyxa filosa.</title>
        <authorList>
            <person name="Glockner G."/>
            <person name="Hulsmann N."/>
            <person name="Schleicher M."/>
            <person name="Noegel A.A."/>
            <person name="Eichinger L."/>
            <person name="Gallinger C."/>
            <person name="Pawlowski J."/>
            <person name="Sierra R."/>
            <person name="Euteneuer U."/>
            <person name="Pillet L."/>
            <person name="Moustafa A."/>
            <person name="Platzer M."/>
            <person name="Groth M."/>
            <person name="Szafranski K."/>
            <person name="Schliwa M."/>
        </authorList>
    </citation>
    <scope>NUCLEOTIDE SEQUENCE [LARGE SCALE GENOMIC DNA]</scope>
</reference>
<organism evidence="2 3">
    <name type="scientific">Reticulomyxa filosa</name>
    <dbReference type="NCBI Taxonomy" id="46433"/>
    <lineage>
        <taxon>Eukaryota</taxon>
        <taxon>Sar</taxon>
        <taxon>Rhizaria</taxon>
        <taxon>Retaria</taxon>
        <taxon>Foraminifera</taxon>
        <taxon>Monothalamids</taxon>
        <taxon>Reticulomyxidae</taxon>
        <taxon>Reticulomyxa</taxon>
    </lineage>
</organism>
<evidence type="ECO:0000313" key="3">
    <source>
        <dbReference type="Proteomes" id="UP000023152"/>
    </source>
</evidence>
<evidence type="ECO:0000256" key="1">
    <source>
        <dbReference type="SAM" id="MobiDB-lite"/>
    </source>
</evidence>
<dbReference type="EMBL" id="ASPP01023516">
    <property type="protein sequence ID" value="ETO10342.1"/>
    <property type="molecule type" value="Genomic_DNA"/>
</dbReference>
<dbReference type="AlphaFoldDB" id="X6MA38"/>
<sequence length="143" mass="15899">MTERLLFFFEKKKTGINPDNVFKMNKYIPLPPFFFGSSNEATSRQKDEANVQMQSSEAGVSNESSETHEQVASGINTAVHPTDPSISFDFLLNISMSTANEAKIKSALAKSVEVEVQQIQDLKITDLGNQSKELVRVAGYVYM</sequence>